<evidence type="ECO:0000313" key="3">
    <source>
        <dbReference type="Proteomes" id="UP001418796"/>
    </source>
</evidence>
<comment type="caution">
    <text evidence="2">The sequence shown here is derived from an EMBL/GenBank/DDBJ whole genome shotgun (WGS) entry which is preliminary data.</text>
</comment>
<accession>A0ABU9VDI6</accession>
<keyword evidence="3" id="KW-1185">Reference proteome</keyword>
<feature type="transmembrane region" description="Helical" evidence="1">
    <location>
        <begin position="12"/>
        <end position="29"/>
    </location>
</feature>
<dbReference type="EMBL" id="JBCITK010000001">
    <property type="protein sequence ID" value="MEN0641904.1"/>
    <property type="molecule type" value="Genomic_DNA"/>
</dbReference>
<reference evidence="2 3" key="1">
    <citation type="submission" date="2024-03" db="EMBL/GenBank/DDBJ databases">
        <title>Bacilli Hybrid Assemblies.</title>
        <authorList>
            <person name="Kovac J."/>
        </authorList>
    </citation>
    <scope>NUCLEOTIDE SEQUENCE [LARGE SCALE GENOMIC DNA]</scope>
    <source>
        <strain evidence="2 3">FSL R7-0666</strain>
    </source>
</reference>
<proteinExistence type="predicted"/>
<protein>
    <submittedName>
        <fullName evidence="2">Uncharacterized protein</fullName>
    </submittedName>
</protein>
<evidence type="ECO:0000313" key="2">
    <source>
        <dbReference type="EMBL" id="MEN0641904.1"/>
    </source>
</evidence>
<gene>
    <name evidence="2" type="ORF">MKY91_01860</name>
</gene>
<dbReference type="Proteomes" id="UP001418796">
    <property type="component" value="Unassembled WGS sequence"/>
</dbReference>
<sequence length="86" mass="10114">MTAFQLDKHTDRSRLCFLILSIILAYAYFDNDRNSIYFIFSMTVLAFSDANKADSKILRICAFTTVGVYISWTLFVVIRWFSELFF</sequence>
<dbReference type="RefSeq" id="WP_343129076.1">
    <property type="nucleotide sequence ID" value="NZ_JBCITK010000001.1"/>
</dbReference>
<keyword evidence="1" id="KW-0472">Membrane</keyword>
<feature type="transmembrane region" description="Helical" evidence="1">
    <location>
        <begin position="57"/>
        <end position="81"/>
    </location>
</feature>
<evidence type="ECO:0000256" key="1">
    <source>
        <dbReference type="SAM" id="Phobius"/>
    </source>
</evidence>
<name>A0ABU9VDI6_9BACI</name>
<keyword evidence="1" id="KW-1133">Transmembrane helix</keyword>
<organism evidence="2 3">
    <name type="scientific">Alkalicoccobacillus gibsonii</name>
    <dbReference type="NCBI Taxonomy" id="79881"/>
    <lineage>
        <taxon>Bacteria</taxon>
        <taxon>Bacillati</taxon>
        <taxon>Bacillota</taxon>
        <taxon>Bacilli</taxon>
        <taxon>Bacillales</taxon>
        <taxon>Bacillaceae</taxon>
        <taxon>Alkalicoccobacillus</taxon>
    </lineage>
</organism>
<keyword evidence="1" id="KW-0812">Transmembrane</keyword>